<gene>
    <name evidence="2" type="ORF">FOZ60_014742</name>
</gene>
<protein>
    <submittedName>
        <fullName evidence="2">Uncharacterized protein</fullName>
    </submittedName>
</protein>
<dbReference type="AlphaFoldDB" id="A0A7J6N7I1"/>
<feature type="chain" id="PRO_5029630604" evidence="1">
    <location>
        <begin position="27"/>
        <end position="197"/>
    </location>
</feature>
<comment type="caution">
    <text evidence="2">The sequence shown here is derived from an EMBL/GenBank/DDBJ whole genome shotgun (WGS) entry which is preliminary data.</text>
</comment>
<feature type="signal peptide" evidence="1">
    <location>
        <begin position="1"/>
        <end position="26"/>
    </location>
</feature>
<evidence type="ECO:0000313" key="2">
    <source>
        <dbReference type="EMBL" id="KAF4679704.1"/>
    </source>
</evidence>
<sequence length="197" mass="21413">MSPSISNLRLCCSFLLLAQIAQVVLTLKAGLMSVVADHPQGCYGYKGPSHVSDDMYVREGACIYSMKGENERGEFMEATGIRIESSRQGQQHVGVQFSVCGLNFGVKASGSAVVKLKADGNEGQSGAYNLSGQAAYFGTILDGYAPIINRRGDIMLTVRQTIQMLSVEGGWSYHVSFGYAERRYQEELMIAKGVLYS</sequence>
<reference evidence="2 3" key="1">
    <citation type="submission" date="2020-04" db="EMBL/GenBank/DDBJ databases">
        <title>Perkinsus olseni comparative genomics.</title>
        <authorList>
            <person name="Bogema D.R."/>
        </authorList>
    </citation>
    <scope>NUCLEOTIDE SEQUENCE [LARGE SCALE GENOMIC DNA]</scope>
    <source>
        <strain evidence="2">00978-12</strain>
    </source>
</reference>
<keyword evidence="1" id="KW-0732">Signal</keyword>
<dbReference type="Proteomes" id="UP000541610">
    <property type="component" value="Unassembled WGS sequence"/>
</dbReference>
<name>A0A7J6N7I1_PEROL</name>
<evidence type="ECO:0000313" key="3">
    <source>
        <dbReference type="Proteomes" id="UP000541610"/>
    </source>
</evidence>
<accession>A0A7J6N7I1</accession>
<organism evidence="2 3">
    <name type="scientific">Perkinsus olseni</name>
    <name type="common">Perkinsus atlanticus</name>
    <dbReference type="NCBI Taxonomy" id="32597"/>
    <lineage>
        <taxon>Eukaryota</taxon>
        <taxon>Sar</taxon>
        <taxon>Alveolata</taxon>
        <taxon>Perkinsozoa</taxon>
        <taxon>Perkinsea</taxon>
        <taxon>Perkinsida</taxon>
        <taxon>Perkinsidae</taxon>
        <taxon>Perkinsus</taxon>
    </lineage>
</organism>
<evidence type="ECO:0000256" key="1">
    <source>
        <dbReference type="SAM" id="SignalP"/>
    </source>
</evidence>
<dbReference type="EMBL" id="JABANP010000700">
    <property type="protein sequence ID" value="KAF4679704.1"/>
    <property type="molecule type" value="Genomic_DNA"/>
</dbReference>
<proteinExistence type="predicted"/>